<dbReference type="NCBIfam" id="TIGR01044">
    <property type="entry name" value="rplV_bact"/>
    <property type="match status" value="1"/>
</dbReference>
<evidence type="ECO:0000256" key="6">
    <source>
        <dbReference type="ARBA" id="ARBA00035207"/>
    </source>
</evidence>
<name>A0A2M6K948_9BACT</name>
<dbReference type="EMBL" id="PCWW01000034">
    <property type="protein sequence ID" value="PIR13490.1"/>
    <property type="molecule type" value="Genomic_DNA"/>
</dbReference>
<dbReference type="PANTHER" id="PTHR13501">
    <property type="entry name" value="CHLOROPLAST 50S RIBOSOMAL PROTEIN L22-RELATED"/>
    <property type="match status" value="1"/>
</dbReference>
<dbReference type="InterPro" id="IPR047867">
    <property type="entry name" value="Ribosomal_uL22_bac/org-type"/>
</dbReference>
<dbReference type="Pfam" id="PF00237">
    <property type="entry name" value="Ribosomal_L22"/>
    <property type="match status" value="1"/>
</dbReference>
<evidence type="ECO:0000256" key="7">
    <source>
        <dbReference type="HAMAP-Rule" id="MF_01331"/>
    </source>
</evidence>
<evidence type="ECO:0000256" key="9">
    <source>
        <dbReference type="RuleBase" id="RU004006"/>
    </source>
</evidence>
<dbReference type="GO" id="GO:0003735">
    <property type="term" value="F:structural constituent of ribosome"/>
    <property type="evidence" value="ECO:0007669"/>
    <property type="project" value="InterPro"/>
</dbReference>
<comment type="similarity">
    <text evidence="1 7 8">Belongs to the universal ribosomal protein uL22 family.</text>
</comment>
<evidence type="ECO:0000313" key="13">
    <source>
        <dbReference type="Proteomes" id="UP000230869"/>
    </source>
</evidence>
<dbReference type="Proteomes" id="UP000230869">
    <property type="component" value="Unassembled WGS sequence"/>
</dbReference>
<organism evidence="12 13">
    <name type="scientific">Candidatus Falkowbacteria bacterium CG11_big_fil_rev_8_21_14_0_20_39_10</name>
    <dbReference type="NCBI Taxonomy" id="1974570"/>
    <lineage>
        <taxon>Bacteria</taxon>
        <taxon>Candidatus Falkowiibacteriota</taxon>
    </lineage>
</organism>
<dbReference type="SUPFAM" id="SSF54843">
    <property type="entry name" value="Ribosomal protein L22"/>
    <property type="match status" value="1"/>
</dbReference>
<evidence type="ECO:0000256" key="10">
    <source>
        <dbReference type="RuleBase" id="RU004008"/>
    </source>
</evidence>
<dbReference type="PANTHER" id="PTHR13501:SF8">
    <property type="entry name" value="LARGE RIBOSOMAL SUBUNIT PROTEIN UL22M"/>
    <property type="match status" value="1"/>
</dbReference>
<keyword evidence="3 7" id="KW-0694">RNA-binding</keyword>
<feature type="compositionally biased region" description="Basic residues" evidence="11">
    <location>
        <begin position="184"/>
        <end position="195"/>
    </location>
</feature>
<feature type="compositionally biased region" description="Basic and acidic residues" evidence="11">
    <location>
        <begin position="129"/>
        <end position="181"/>
    </location>
</feature>
<gene>
    <name evidence="7" type="primary">rplV</name>
    <name evidence="12" type="ORF">COV49_02155</name>
</gene>
<protein>
    <recommendedName>
        <fullName evidence="6 7">Large ribosomal subunit protein uL22</fullName>
    </recommendedName>
</protein>
<reference evidence="12 13" key="1">
    <citation type="submission" date="2017-09" db="EMBL/GenBank/DDBJ databases">
        <title>Depth-based differentiation of microbial function through sediment-hosted aquifers and enrichment of novel symbionts in the deep terrestrial subsurface.</title>
        <authorList>
            <person name="Probst A.J."/>
            <person name="Ladd B."/>
            <person name="Jarett J.K."/>
            <person name="Geller-Mcgrath D.E."/>
            <person name="Sieber C.M."/>
            <person name="Emerson J.B."/>
            <person name="Anantharaman K."/>
            <person name="Thomas B.C."/>
            <person name="Malmstrom R."/>
            <person name="Stieglmeier M."/>
            <person name="Klingl A."/>
            <person name="Woyke T."/>
            <person name="Ryan C.M."/>
            <person name="Banfield J.F."/>
        </authorList>
    </citation>
    <scope>NUCLEOTIDE SEQUENCE [LARGE SCALE GENOMIC DNA]</scope>
    <source>
        <strain evidence="12">CG11_big_fil_rev_8_21_14_0_20_39_10</strain>
    </source>
</reference>
<dbReference type="GO" id="GO:0006412">
    <property type="term" value="P:translation"/>
    <property type="evidence" value="ECO:0007669"/>
    <property type="project" value="UniProtKB-UniRule"/>
</dbReference>
<comment type="function">
    <text evidence="7">The globular domain of the protein is located near the polypeptide exit tunnel on the outside of the subunit, while an extended beta-hairpin is found that lines the wall of the exit tunnel in the center of the 70S ribosome.</text>
</comment>
<feature type="region of interest" description="Disordered" evidence="11">
    <location>
        <begin position="117"/>
        <end position="195"/>
    </location>
</feature>
<evidence type="ECO:0000256" key="11">
    <source>
        <dbReference type="SAM" id="MobiDB-lite"/>
    </source>
</evidence>
<evidence type="ECO:0000256" key="8">
    <source>
        <dbReference type="RuleBase" id="RU004005"/>
    </source>
</evidence>
<keyword evidence="4 7" id="KW-0689">Ribosomal protein</keyword>
<dbReference type="PROSITE" id="PS00464">
    <property type="entry name" value="RIBOSOMAL_L22"/>
    <property type="match status" value="1"/>
</dbReference>
<proteinExistence type="inferred from homology"/>
<evidence type="ECO:0000313" key="12">
    <source>
        <dbReference type="EMBL" id="PIR13490.1"/>
    </source>
</evidence>
<dbReference type="CDD" id="cd00336">
    <property type="entry name" value="Ribosomal_L22"/>
    <property type="match status" value="1"/>
</dbReference>
<comment type="subunit">
    <text evidence="7 9">Part of the 50S ribosomal subunit.</text>
</comment>
<evidence type="ECO:0000256" key="3">
    <source>
        <dbReference type="ARBA" id="ARBA00022884"/>
    </source>
</evidence>
<comment type="caution">
    <text evidence="12">The sequence shown here is derived from an EMBL/GenBank/DDBJ whole genome shotgun (WGS) entry which is preliminary data.</text>
</comment>
<sequence length="195" mass="22148">MEIKANLKHLRMSPRKVRLVVDVVRGLGVEKALDQLKFMNKKAAKPLIKLIDSGVANAENSFELEKSNLFIKEIRVDEGVTLKRWMPRAQGRATPIRKRASHISLVLGEIKESKKKKAKSQKIEAPIKLGEKPKQAEKPDKAEKTDKTEKISKEFIEEKSKEIVDPRGEGRGEHTKIEGGSRRGFMKKVFRRKSG</sequence>
<evidence type="ECO:0000256" key="4">
    <source>
        <dbReference type="ARBA" id="ARBA00022980"/>
    </source>
</evidence>
<dbReference type="InterPro" id="IPR005727">
    <property type="entry name" value="Ribosomal_uL22_bac/chlpt-type"/>
</dbReference>
<dbReference type="Gene3D" id="3.90.470.10">
    <property type="entry name" value="Ribosomal protein L22/L17"/>
    <property type="match status" value="1"/>
</dbReference>
<evidence type="ECO:0000256" key="1">
    <source>
        <dbReference type="ARBA" id="ARBA00009451"/>
    </source>
</evidence>
<keyword evidence="5 7" id="KW-0687">Ribonucleoprotein</keyword>
<dbReference type="AlphaFoldDB" id="A0A2M6K948"/>
<dbReference type="HAMAP" id="MF_01331_B">
    <property type="entry name" value="Ribosomal_uL22_B"/>
    <property type="match status" value="1"/>
</dbReference>
<dbReference type="InterPro" id="IPR036394">
    <property type="entry name" value="Ribosomal_uL22_sf"/>
</dbReference>
<dbReference type="InterPro" id="IPR018260">
    <property type="entry name" value="Ribosomal_uL22_CS"/>
</dbReference>
<evidence type="ECO:0000256" key="5">
    <source>
        <dbReference type="ARBA" id="ARBA00023274"/>
    </source>
</evidence>
<accession>A0A2M6K948</accession>
<dbReference type="InterPro" id="IPR001063">
    <property type="entry name" value="Ribosomal_uL22"/>
</dbReference>
<comment type="function">
    <text evidence="7 10">This protein binds specifically to 23S rRNA; its binding is stimulated by other ribosomal proteins, e.g., L4, L17, and L20. It is important during the early stages of 50S assembly. It makes multiple contacts with different domains of the 23S rRNA in the assembled 50S subunit and ribosome.</text>
</comment>
<dbReference type="GO" id="GO:0019843">
    <property type="term" value="F:rRNA binding"/>
    <property type="evidence" value="ECO:0007669"/>
    <property type="project" value="UniProtKB-UniRule"/>
</dbReference>
<evidence type="ECO:0000256" key="2">
    <source>
        <dbReference type="ARBA" id="ARBA00022730"/>
    </source>
</evidence>
<keyword evidence="2 7" id="KW-0699">rRNA-binding</keyword>
<dbReference type="GO" id="GO:0022625">
    <property type="term" value="C:cytosolic large ribosomal subunit"/>
    <property type="evidence" value="ECO:0007669"/>
    <property type="project" value="TreeGrafter"/>
</dbReference>